<dbReference type="Proteomes" id="UP001152561">
    <property type="component" value="Unassembled WGS sequence"/>
</dbReference>
<evidence type="ECO:0000259" key="2">
    <source>
        <dbReference type="PROSITE" id="PS50222"/>
    </source>
</evidence>
<keyword evidence="4" id="KW-1185">Reference proteome</keyword>
<organism evidence="3 4">
    <name type="scientific">Anisodus acutangulus</name>
    <dbReference type="NCBI Taxonomy" id="402998"/>
    <lineage>
        <taxon>Eukaryota</taxon>
        <taxon>Viridiplantae</taxon>
        <taxon>Streptophyta</taxon>
        <taxon>Embryophyta</taxon>
        <taxon>Tracheophyta</taxon>
        <taxon>Spermatophyta</taxon>
        <taxon>Magnoliopsida</taxon>
        <taxon>eudicotyledons</taxon>
        <taxon>Gunneridae</taxon>
        <taxon>Pentapetalae</taxon>
        <taxon>asterids</taxon>
        <taxon>lamiids</taxon>
        <taxon>Solanales</taxon>
        <taxon>Solanaceae</taxon>
        <taxon>Solanoideae</taxon>
        <taxon>Hyoscyameae</taxon>
        <taxon>Anisodus</taxon>
    </lineage>
</organism>
<dbReference type="SUPFAM" id="SSF47473">
    <property type="entry name" value="EF-hand"/>
    <property type="match status" value="1"/>
</dbReference>
<evidence type="ECO:0000313" key="4">
    <source>
        <dbReference type="Proteomes" id="UP001152561"/>
    </source>
</evidence>
<dbReference type="AlphaFoldDB" id="A0A9Q1LKQ7"/>
<reference evidence="4" key="1">
    <citation type="journal article" date="2023" name="Proc. Natl. Acad. Sci. U.S.A.">
        <title>Genomic and structural basis for evolution of tropane alkaloid biosynthesis.</title>
        <authorList>
            <person name="Wanga Y.-J."/>
            <person name="Taina T."/>
            <person name="Yua J.-Y."/>
            <person name="Lia J."/>
            <person name="Xua B."/>
            <person name="Chenc J."/>
            <person name="D'Auriad J.C."/>
            <person name="Huanga J.-P."/>
            <person name="Huanga S.-X."/>
        </authorList>
    </citation>
    <scope>NUCLEOTIDE SEQUENCE [LARGE SCALE GENOMIC DNA]</scope>
    <source>
        <strain evidence="4">cv. KIB-2019</strain>
    </source>
</reference>
<dbReference type="InterPro" id="IPR018247">
    <property type="entry name" value="EF_Hand_1_Ca_BS"/>
</dbReference>
<dbReference type="InterPro" id="IPR002048">
    <property type="entry name" value="EF_hand_dom"/>
</dbReference>
<feature type="domain" description="EF-hand" evidence="2">
    <location>
        <begin position="47"/>
        <end position="73"/>
    </location>
</feature>
<name>A0A9Q1LKQ7_9SOLA</name>
<dbReference type="SMART" id="SM00054">
    <property type="entry name" value="EFh"/>
    <property type="match status" value="2"/>
</dbReference>
<keyword evidence="1" id="KW-0106">Calcium</keyword>
<dbReference type="InterPro" id="IPR011992">
    <property type="entry name" value="EF-hand-dom_pair"/>
</dbReference>
<proteinExistence type="predicted"/>
<dbReference type="Pfam" id="PF13202">
    <property type="entry name" value="EF-hand_5"/>
    <property type="match status" value="2"/>
</dbReference>
<feature type="domain" description="EF-hand" evidence="2">
    <location>
        <begin position="1"/>
        <end position="36"/>
    </location>
</feature>
<gene>
    <name evidence="3" type="ORF">K7X08_013757</name>
</gene>
<accession>A0A9Q1LKQ7</accession>
<dbReference type="EMBL" id="JAJAGQ010000016">
    <property type="protein sequence ID" value="KAJ8539505.1"/>
    <property type="molecule type" value="Genomic_DNA"/>
</dbReference>
<dbReference type="GO" id="GO:0005509">
    <property type="term" value="F:calcium ion binding"/>
    <property type="evidence" value="ECO:0007669"/>
    <property type="project" value="InterPro"/>
</dbReference>
<sequence>MSLQEFKKWLKRFDLDKDGKISKEELRDAIRANGGGWFSRLKGSHGIKVADTNGNGYIDDKEFKNLVEFAQKNLGEIRPCIGSSGEETLAKWEQSNSINRSKVQINKFGEYYKDEARAWSIRILEEELEEGRDCN</sequence>
<dbReference type="PROSITE" id="PS50222">
    <property type="entry name" value="EF_HAND_2"/>
    <property type="match status" value="2"/>
</dbReference>
<evidence type="ECO:0000313" key="3">
    <source>
        <dbReference type="EMBL" id="KAJ8539505.1"/>
    </source>
</evidence>
<dbReference type="CDD" id="cd00051">
    <property type="entry name" value="EFh"/>
    <property type="match status" value="1"/>
</dbReference>
<protein>
    <recommendedName>
        <fullName evidence="2">EF-hand domain-containing protein</fullName>
    </recommendedName>
</protein>
<dbReference type="OrthoDB" id="26525at2759"/>
<comment type="caution">
    <text evidence="3">The sequence shown here is derived from an EMBL/GenBank/DDBJ whole genome shotgun (WGS) entry which is preliminary data.</text>
</comment>
<dbReference type="PROSITE" id="PS00018">
    <property type="entry name" value="EF_HAND_1"/>
    <property type="match status" value="2"/>
</dbReference>
<dbReference type="Gene3D" id="1.10.238.10">
    <property type="entry name" value="EF-hand"/>
    <property type="match status" value="1"/>
</dbReference>
<evidence type="ECO:0000256" key="1">
    <source>
        <dbReference type="ARBA" id="ARBA00022837"/>
    </source>
</evidence>